<dbReference type="Proteomes" id="UP001597371">
    <property type="component" value="Unassembled WGS sequence"/>
</dbReference>
<accession>A0ABW5CQE9</accession>
<name>A0ABW5CQE9_9HYPH</name>
<keyword evidence="3" id="KW-1185">Reference proteome</keyword>
<evidence type="ECO:0000313" key="3">
    <source>
        <dbReference type="Proteomes" id="UP001597371"/>
    </source>
</evidence>
<dbReference type="Pfam" id="PF04266">
    <property type="entry name" value="ASCH"/>
    <property type="match status" value="1"/>
</dbReference>
<evidence type="ECO:0000259" key="1">
    <source>
        <dbReference type="Pfam" id="PF04266"/>
    </source>
</evidence>
<proteinExistence type="predicted"/>
<reference evidence="3" key="1">
    <citation type="journal article" date="2019" name="Int. J. Syst. Evol. Microbiol.">
        <title>The Global Catalogue of Microorganisms (GCM) 10K type strain sequencing project: providing services to taxonomists for standard genome sequencing and annotation.</title>
        <authorList>
            <consortium name="The Broad Institute Genomics Platform"/>
            <consortium name="The Broad Institute Genome Sequencing Center for Infectious Disease"/>
            <person name="Wu L."/>
            <person name="Ma J."/>
        </authorList>
    </citation>
    <scope>NUCLEOTIDE SEQUENCE [LARGE SCALE GENOMIC DNA]</scope>
    <source>
        <strain evidence="3">ZS-35-S2</strain>
    </source>
</reference>
<sequence>MKALSIVAPGGSRIASGDKTLEVRRWKPNLHADEDLLIVENRRFLRNDGEEDDAGIAVALVRVANVRPFVPDDMVAACGSSFEEGWLAWELVDVRPLSSTFNVKAARGMYDIDSPSDLPIPL</sequence>
<dbReference type="RefSeq" id="WP_209738876.1">
    <property type="nucleotide sequence ID" value="NZ_CP072611.1"/>
</dbReference>
<organism evidence="2 3">
    <name type="scientific">Aureimonas populi</name>
    <dbReference type="NCBI Taxonomy" id="1701758"/>
    <lineage>
        <taxon>Bacteria</taxon>
        <taxon>Pseudomonadati</taxon>
        <taxon>Pseudomonadota</taxon>
        <taxon>Alphaproteobacteria</taxon>
        <taxon>Hyphomicrobiales</taxon>
        <taxon>Aurantimonadaceae</taxon>
        <taxon>Aureimonas</taxon>
    </lineage>
</organism>
<dbReference type="SUPFAM" id="SSF88697">
    <property type="entry name" value="PUA domain-like"/>
    <property type="match status" value="1"/>
</dbReference>
<gene>
    <name evidence="2" type="ORF">ACFSKQ_12365</name>
</gene>
<comment type="caution">
    <text evidence="2">The sequence shown here is derived from an EMBL/GenBank/DDBJ whole genome shotgun (WGS) entry which is preliminary data.</text>
</comment>
<dbReference type="InterPro" id="IPR015947">
    <property type="entry name" value="PUA-like_sf"/>
</dbReference>
<dbReference type="EMBL" id="JBHUIJ010000015">
    <property type="protein sequence ID" value="MFD2238247.1"/>
    <property type="molecule type" value="Genomic_DNA"/>
</dbReference>
<evidence type="ECO:0000313" key="2">
    <source>
        <dbReference type="EMBL" id="MFD2238247.1"/>
    </source>
</evidence>
<dbReference type="InterPro" id="IPR007374">
    <property type="entry name" value="ASCH_domain"/>
</dbReference>
<protein>
    <submittedName>
        <fullName evidence="2">ASCH domain-containing protein</fullName>
    </submittedName>
</protein>
<feature type="domain" description="ASCH" evidence="1">
    <location>
        <begin position="5"/>
        <end position="74"/>
    </location>
</feature>